<dbReference type="FunFam" id="3.40.50.300:FF:000221">
    <property type="entry name" value="Multidrug ABC transporter ATP-binding protein"/>
    <property type="match status" value="1"/>
</dbReference>
<comment type="caution">
    <text evidence="12">The sequence shown here is derived from an EMBL/GenBank/DDBJ whole genome shotgun (WGS) entry which is preliminary data.</text>
</comment>
<dbReference type="Pfam" id="PF00005">
    <property type="entry name" value="ABC_tran"/>
    <property type="match status" value="1"/>
</dbReference>
<feature type="transmembrane region" description="Helical" evidence="9">
    <location>
        <begin position="255"/>
        <end position="279"/>
    </location>
</feature>
<keyword evidence="8 9" id="KW-0472">Membrane</keyword>
<evidence type="ECO:0000256" key="7">
    <source>
        <dbReference type="ARBA" id="ARBA00022989"/>
    </source>
</evidence>
<evidence type="ECO:0000256" key="9">
    <source>
        <dbReference type="SAM" id="Phobius"/>
    </source>
</evidence>
<evidence type="ECO:0000256" key="5">
    <source>
        <dbReference type="ARBA" id="ARBA00022741"/>
    </source>
</evidence>
<comment type="subcellular location">
    <subcellularLocation>
        <location evidence="1">Cell membrane</location>
        <topology evidence="1">Multi-pass membrane protein</topology>
    </subcellularLocation>
</comment>
<feature type="transmembrane region" description="Helical" evidence="9">
    <location>
        <begin position="21"/>
        <end position="44"/>
    </location>
</feature>
<evidence type="ECO:0000259" key="11">
    <source>
        <dbReference type="PROSITE" id="PS50929"/>
    </source>
</evidence>
<dbReference type="InterPro" id="IPR011527">
    <property type="entry name" value="ABC1_TM_dom"/>
</dbReference>
<evidence type="ECO:0000256" key="8">
    <source>
        <dbReference type="ARBA" id="ARBA00023136"/>
    </source>
</evidence>
<keyword evidence="3" id="KW-1003">Cell membrane</keyword>
<dbReference type="GO" id="GO:0016887">
    <property type="term" value="F:ATP hydrolysis activity"/>
    <property type="evidence" value="ECO:0007669"/>
    <property type="project" value="InterPro"/>
</dbReference>
<dbReference type="PROSITE" id="PS50929">
    <property type="entry name" value="ABC_TM1F"/>
    <property type="match status" value="1"/>
</dbReference>
<feature type="transmembrane region" description="Helical" evidence="9">
    <location>
        <begin position="169"/>
        <end position="189"/>
    </location>
</feature>
<name>A0A4R1LP34_9SPHI</name>
<sequence>MKFYWIFIIMQILWKYFKQQRWWVVLALVLAAIAQLLSLIDPIIFGKIIDEYANNPNNLSQQELINGVLYWLGIAIAIAVAARIMKAFQEYFTRLAVQRFGMQIFNDGLKQTLRLSFQEYEEQHSGETLSILQKAKTDTERFLNSFINILFSSIVGMGFLIWYSITKNWMLVPVFVIGILLLGSLTGLLSKKIKVFQRSINKETNKMAGVITESLRNIELVKSLGLTFPEIRKLNTQTQKIYDLEMLKTKRVRTLSFLQGTTLNLLKQSVLFILLWLIFREVLSTGELIAMQFISTSIFGPLQDLGNIILSYREVEASITSFDQLMQKPIERRPESPKEIGLLKSLSFKDVVFSHRTASMNAIDDISFRVSSGETIAFVGPSGSGKSTLVKLLVGLYKPVSGSILFNSIPSTEIRYNELRRQIGFVTQDTQLFAGTIKENLLFVKGDASDDEVIEALNKASCAYLLKRSEKGINTLLGENGLKLSGGEKQRISIARALLRNPRLLIFDEATSALDSLTEEDITNTIREISTSKERITILIAHRLSTIMHADMIYVLEKGKISETGSHEELLAQKGLYYAMWRQQVGERK</sequence>
<dbReference type="Gene3D" id="1.20.1560.10">
    <property type="entry name" value="ABC transporter type 1, transmembrane domain"/>
    <property type="match status" value="1"/>
</dbReference>
<dbReference type="CDD" id="cd07346">
    <property type="entry name" value="ABC_6TM_exporters"/>
    <property type="match status" value="1"/>
</dbReference>
<proteinExistence type="predicted"/>
<dbReference type="InterPro" id="IPR017871">
    <property type="entry name" value="ABC_transporter-like_CS"/>
</dbReference>
<dbReference type="InterPro" id="IPR036640">
    <property type="entry name" value="ABC1_TM_sf"/>
</dbReference>
<organism evidence="12 13">
    <name type="scientific">Albibacterium bauzanense</name>
    <dbReference type="NCBI Taxonomy" id="653929"/>
    <lineage>
        <taxon>Bacteria</taxon>
        <taxon>Pseudomonadati</taxon>
        <taxon>Bacteroidota</taxon>
        <taxon>Sphingobacteriia</taxon>
        <taxon>Sphingobacteriales</taxon>
        <taxon>Sphingobacteriaceae</taxon>
        <taxon>Albibacterium</taxon>
    </lineage>
</organism>
<dbReference type="AlphaFoldDB" id="A0A4R1LP34"/>
<evidence type="ECO:0000256" key="6">
    <source>
        <dbReference type="ARBA" id="ARBA00022840"/>
    </source>
</evidence>
<dbReference type="GO" id="GO:0005886">
    <property type="term" value="C:plasma membrane"/>
    <property type="evidence" value="ECO:0007669"/>
    <property type="project" value="UniProtKB-SubCell"/>
</dbReference>
<dbReference type="SUPFAM" id="SSF52540">
    <property type="entry name" value="P-loop containing nucleoside triphosphate hydrolases"/>
    <property type="match status" value="1"/>
</dbReference>
<keyword evidence="7 9" id="KW-1133">Transmembrane helix</keyword>
<evidence type="ECO:0000313" key="12">
    <source>
        <dbReference type="EMBL" id="TCK80575.1"/>
    </source>
</evidence>
<reference evidence="12 13" key="1">
    <citation type="submission" date="2019-03" db="EMBL/GenBank/DDBJ databases">
        <title>Genomic Encyclopedia of Archaeal and Bacterial Type Strains, Phase II (KMG-II): from individual species to whole genera.</title>
        <authorList>
            <person name="Goeker M."/>
        </authorList>
    </citation>
    <scope>NUCLEOTIDE SEQUENCE [LARGE SCALE GENOMIC DNA]</scope>
    <source>
        <strain evidence="12 13">DSM 22554</strain>
    </source>
</reference>
<evidence type="ECO:0000256" key="4">
    <source>
        <dbReference type="ARBA" id="ARBA00022692"/>
    </source>
</evidence>
<feature type="domain" description="ABC transporter" evidence="10">
    <location>
        <begin position="346"/>
        <end position="583"/>
    </location>
</feature>
<dbReference type="InterPro" id="IPR003593">
    <property type="entry name" value="AAA+_ATPase"/>
</dbReference>
<dbReference type="EMBL" id="SMGO01000003">
    <property type="protein sequence ID" value="TCK80575.1"/>
    <property type="molecule type" value="Genomic_DNA"/>
</dbReference>
<dbReference type="SMART" id="SM00382">
    <property type="entry name" value="AAA"/>
    <property type="match status" value="1"/>
</dbReference>
<dbReference type="PANTHER" id="PTHR43394">
    <property type="entry name" value="ATP-DEPENDENT PERMEASE MDL1, MITOCHONDRIAL"/>
    <property type="match status" value="1"/>
</dbReference>
<dbReference type="Pfam" id="PF00664">
    <property type="entry name" value="ABC_membrane"/>
    <property type="match status" value="1"/>
</dbReference>
<keyword evidence="13" id="KW-1185">Reference proteome</keyword>
<dbReference type="InterPro" id="IPR027417">
    <property type="entry name" value="P-loop_NTPase"/>
</dbReference>
<dbReference type="InterPro" id="IPR039421">
    <property type="entry name" value="Type_1_exporter"/>
</dbReference>
<keyword evidence="6 12" id="KW-0067">ATP-binding</keyword>
<keyword evidence="4 9" id="KW-0812">Transmembrane</keyword>
<dbReference type="GO" id="GO:0005524">
    <property type="term" value="F:ATP binding"/>
    <property type="evidence" value="ECO:0007669"/>
    <property type="project" value="UniProtKB-KW"/>
</dbReference>
<evidence type="ECO:0000313" key="13">
    <source>
        <dbReference type="Proteomes" id="UP000294616"/>
    </source>
</evidence>
<feature type="transmembrane region" description="Helical" evidence="9">
    <location>
        <begin position="142"/>
        <end position="163"/>
    </location>
</feature>
<evidence type="ECO:0000256" key="1">
    <source>
        <dbReference type="ARBA" id="ARBA00004651"/>
    </source>
</evidence>
<feature type="transmembrane region" description="Helical" evidence="9">
    <location>
        <begin position="64"/>
        <end position="85"/>
    </location>
</feature>
<evidence type="ECO:0000256" key="2">
    <source>
        <dbReference type="ARBA" id="ARBA00022448"/>
    </source>
</evidence>
<feature type="domain" description="ABC transmembrane type-1" evidence="11">
    <location>
        <begin position="25"/>
        <end position="314"/>
    </location>
</feature>
<protein>
    <submittedName>
        <fullName evidence="12">ATP-binding cassette subfamily B protein</fullName>
    </submittedName>
</protein>
<dbReference type="PROSITE" id="PS50893">
    <property type="entry name" value="ABC_TRANSPORTER_2"/>
    <property type="match status" value="1"/>
</dbReference>
<dbReference type="Proteomes" id="UP000294616">
    <property type="component" value="Unassembled WGS sequence"/>
</dbReference>
<accession>A0A4R1LP34</accession>
<gene>
    <name evidence="12" type="ORF">C8N28_2317</name>
</gene>
<evidence type="ECO:0000259" key="10">
    <source>
        <dbReference type="PROSITE" id="PS50893"/>
    </source>
</evidence>
<dbReference type="InterPro" id="IPR003439">
    <property type="entry name" value="ABC_transporter-like_ATP-bd"/>
</dbReference>
<dbReference type="Gene3D" id="3.40.50.300">
    <property type="entry name" value="P-loop containing nucleotide triphosphate hydrolases"/>
    <property type="match status" value="1"/>
</dbReference>
<dbReference type="PANTHER" id="PTHR43394:SF1">
    <property type="entry name" value="ATP-BINDING CASSETTE SUB-FAMILY B MEMBER 10, MITOCHONDRIAL"/>
    <property type="match status" value="1"/>
</dbReference>
<evidence type="ECO:0000256" key="3">
    <source>
        <dbReference type="ARBA" id="ARBA00022475"/>
    </source>
</evidence>
<keyword evidence="2" id="KW-0813">Transport</keyword>
<dbReference type="GO" id="GO:0015421">
    <property type="term" value="F:ABC-type oligopeptide transporter activity"/>
    <property type="evidence" value="ECO:0007669"/>
    <property type="project" value="TreeGrafter"/>
</dbReference>
<dbReference type="PROSITE" id="PS00211">
    <property type="entry name" value="ABC_TRANSPORTER_1"/>
    <property type="match status" value="1"/>
</dbReference>
<keyword evidence="5" id="KW-0547">Nucleotide-binding</keyword>
<dbReference type="SUPFAM" id="SSF90123">
    <property type="entry name" value="ABC transporter transmembrane region"/>
    <property type="match status" value="1"/>
</dbReference>